<evidence type="ECO:0000256" key="2">
    <source>
        <dbReference type="ARBA" id="ARBA00005912"/>
    </source>
</evidence>
<dbReference type="InterPro" id="IPR036191">
    <property type="entry name" value="RRF_sf"/>
</dbReference>
<dbReference type="PANTHER" id="PTHR20982:SF3">
    <property type="entry name" value="MITOCHONDRIAL RIBOSOME RECYCLING FACTOR PSEUDO 1"/>
    <property type="match status" value="1"/>
</dbReference>
<accession>A0A108TAP8</accession>
<dbReference type="FunFam" id="1.10.132.20:FF:000001">
    <property type="entry name" value="Ribosome-recycling factor"/>
    <property type="match status" value="1"/>
</dbReference>
<dbReference type="NCBIfam" id="TIGR00496">
    <property type="entry name" value="frr"/>
    <property type="match status" value="1"/>
</dbReference>
<keyword evidence="4 6" id="KW-0648">Protein biosynthesis</keyword>
<comment type="caution">
    <text evidence="8">The sequence shown here is derived from an EMBL/GenBank/DDBJ whole genome shotgun (WGS) entry which is preliminary data.</text>
</comment>
<evidence type="ECO:0000256" key="6">
    <source>
        <dbReference type="HAMAP-Rule" id="MF_00040"/>
    </source>
</evidence>
<dbReference type="GO" id="GO:0043023">
    <property type="term" value="F:ribosomal large subunit binding"/>
    <property type="evidence" value="ECO:0007669"/>
    <property type="project" value="TreeGrafter"/>
</dbReference>
<comment type="subcellular location">
    <subcellularLocation>
        <location evidence="1 6">Cytoplasm</location>
    </subcellularLocation>
</comment>
<name>A0A108TAP8_BACSE</name>
<dbReference type="PATRIC" id="fig|46506.5.peg.793"/>
<reference evidence="8 9" key="1">
    <citation type="journal article" date="2016" name="BMC Genomics">
        <title>Type VI secretion systems of human gut Bacteroidales segregate into three genetic architectures, two of which are contained on mobile genetic elements.</title>
        <authorList>
            <person name="Coyne M.J."/>
            <person name="Roelofs K.G."/>
            <person name="Comstock L.E."/>
        </authorList>
    </citation>
    <scope>NUCLEOTIDE SEQUENCE [LARGE SCALE GENOMIC DNA]</scope>
    <source>
        <strain evidence="8 9">CL09T03C01</strain>
    </source>
</reference>
<proteinExistence type="inferred from homology"/>
<evidence type="ECO:0000256" key="3">
    <source>
        <dbReference type="ARBA" id="ARBA00022490"/>
    </source>
</evidence>
<evidence type="ECO:0000256" key="1">
    <source>
        <dbReference type="ARBA" id="ARBA00004496"/>
    </source>
</evidence>
<dbReference type="Gene3D" id="3.30.1360.40">
    <property type="match status" value="1"/>
</dbReference>
<protein>
    <recommendedName>
        <fullName evidence="6">Ribosome-recycling factor</fullName>
        <shortName evidence="6">RRF</shortName>
    </recommendedName>
    <alternativeName>
        <fullName evidence="6">Ribosome-releasing factor</fullName>
    </alternativeName>
</protein>
<evidence type="ECO:0000313" key="8">
    <source>
        <dbReference type="EMBL" id="KWR56430.1"/>
    </source>
</evidence>
<evidence type="ECO:0000259" key="7">
    <source>
        <dbReference type="Pfam" id="PF01765"/>
    </source>
</evidence>
<sequence length="205" mass="23148">MKQLYLQSFKLKATSNNRNMKDVKDILDEAQEKMDMAVMYLEESLAHIRAGKADVRLLDGIRVDSYGSMVPINNVAAVTTPDARSIAIKPWDKSMFRIIEKAIIDSDLGIMPENNGEIIRIGIPPLTEERRKQLAKQCKNESETAKVSVRNARRDAIDAFKKSVKEGLAEDAQKGGEEKLQKIHDKYIKQIDDMLAAKDKEIMTV</sequence>
<organism evidence="8 9">
    <name type="scientific">Bacteroides stercoris</name>
    <dbReference type="NCBI Taxonomy" id="46506"/>
    <lineage>
        <taxon>Bacteria</taxon>
        <taxon>Pseudomonadati</taxon>
        <taxon>Bacteroidota</taxon>
        <taxon>Bacteroidia</taxon>
        <taxon>Bacteroidales</taxon>
        <taxon>Bacteroidaceae</taxon>
        <taxon>Bacteroides</taxon>
    </lineage>
</organism>
<evidence type="ECO:0000313" key="9">
    <source>
        <dbReference type="Proteomes" id="UP000056419"/>
    </source>
</evidence>
<dbReference type="FunFam" id="3.30.1360.40:FF:000001">
    <property type="entry name" value="Ribosome-recycling factor"/>
    <property type="match status" value="1"/>
</dbReference>
<evidence type="ECO:0000256" key="4">
    <source>
        <dbReference type="ARBA" id="ARBA00022917"/>
    </source>
</evidence>
<comment type="function">
    <text evidence="5 6">Responsible for the release of ribosomes from messenger RNA at the termination of protein biosynthesis. May increase the efficiency of translation by recycling ribosomes from one round of translation to another.</text>
</comment>
<keyword evidence="9" id="KW-1185">Reference proteome</keyword>
<dbReference type="InterPro" id="IPR023584">
    <property type="entry name" value="Ribosome_recyc_fac_dom"/>
</dbReference>
<dbReference type="AlphaFoldDB" id="A0A108TAP8"/>
<gene>
    <name evidence="6 8" type="primary">frr</name>
    <name evidence="8" type="ORF">AA415_00737</name>
</gene>
<dbReference type="CDD" id="cd00520">
    <property type="entry name" value="RRF"/>
    <property type="match status" value="1"/>
</dbReference>
<dbReference type="HAMAP" id="MF_00040">
    <property type="entry name" value="RRF"/>
    <property type="match status" value="1"/>
</dbReference>
<dbReference type="Pfam" id="PF01765">
    <property type="entry name" value="RRF"/>
    <property type="match status" value="1"/>
</dbReference>
<keyword evidence="3 6" id="KW-0963">Cytoplasm</keyword>
<dbReference type="PANTHER" id="PTHR20982">
    <property type="entry name" value="RIBOSOME RECYCLING FACTOR"/>
    <property type="match status" value="1"/>
</dbReference>
<dbReference type="InterPro" id="IPR002661">
    <property type="entry name" value="Ribosome_recyc_fac"/>
</dbReference>
<dbReference type="GO" id="GO:0005737">
    <property type="term" value="C:cytoplasm"/>
    <property type="evidence" value="ECO:0007669"/>
    <property type="project" value="UniProtKB-SubCell"/>
</dbReference>
<dbReference type="GO" id="GO:0006415">
    <property type="term" value="P:translational termination"/>
    <property type="evidence" value="ECO:0007669"/>
    <property type="project" value="UniProtKB-UniRule"/>
</dbReference>
<dbReference type="SUPFAM" id="SSF55194">
    <property type="entry name" value="Ribosome recycling factor, RRF"/>
    <property type="match status" value="1"/>
</dbReference>
<dbReference type="EMBL" id="LRGC01000003">
    <property type="protein sequence ID" value="KWR56430.1"/>
    <property type="molecule type" value="Genomic_DNA"/>
</dbReference>
<dbReference type="Gene3D" id="1.10.132.20">
    <property type="entry name" value="Ribosome-recycling factor"/>
    <property type="match status" value="1"/>
</dbReference>
<comment type="similarity">
    <text evidence="2 6">Belongs to the RRF family.</text>
</comment>
<dbReference type="STRING" id="46506.AA415_00737"/>
<dbReference type="Proteomes" id="UP000056419">
    <property type="component" value="Unassembled WGS sequence"/>
</dbReference>
<feature type="domain" description="Ribosome recycling factor" evidence="7">
    <location>
        <begin position="41"/>
        <end position="203"/>
    </location>
</feature>
<evidence type="ECO:0000256" key="5">
    <source>
        <dbReference type="ARBA" id="ARBA00025050"/>
    </source>
</evidence>